<dbReference type="STRING" id="469381.Dpep_1456"/>
<dbReference type="SUPFAM" id="SSF54862">
    <property type="entry name" value="4Fe-4S ferredoxins"/>
    <property type="match status" value="1"/>
</dbReference>
<dbReference type="PaxDb" id="469381-Dpep_1456"/>
<evidence type="ECO:0000259" key="5">
    <source>
        <dbReference type="PROSITE" id="PS51379"/>
    </source>
</evidence>
<dbReference type="InterPro" id="IPR007160">
    <property type="entry name" value="DUF362"/>
</dbReference>
<evidence type="ECO:0000256" key="4">
    <source>
        <dbReference type="ARBA" id="ARBA00023014"/>
    </source>
</evidence>
<dbReference type="Pfam" id="PF04015">
    <property type="entry name" value="DUF362"/>
    <property type="match status" value="1"/>
</dbReference>
<keyword evidence="1" id="KW-0004">4Fe-4S</keyword>
<dbReference type="Gene3D" id="3.30.70.20">
    <property type="match status" value="1"/>
</dbReference>
<dbReference type="EMBL" id="ABTR02000001">
    <property type="protein sequence ID" value="EFC91482.1"/>
    <property type="molecule type" value="Genomic_DNA"/>
</dbReference>
<dbReference type="GO" id="GO:0051539">
    <property type="term" value="F:4 iron, 4 sulfur cluster binding"/>
    <property type="evidence" value="ECO:0007669"/>
    <property type="project" value="UniProtKB-KW"/>
</dbReference>
<evidence type="ECO:0000256" key="2">
    <source>
        <dbReference type="ARBA" id="ARBA00022723"/>
    </source>
</evidence>
<dbReference type="Pfam" id="PF12838">
    <property type="entry name" value="Fer4_7"/>
    <property type="match status" value="1"/>
</dbReference>
<dbReference type="GO" id="GO:0046872">
    <property type="term" value="F:metal ion binding"/>
    <property type="evidence" value="ECO:0007669"/>
    <property type="project" value="UniProtKB-KW"/>
</dbReference>
<gene>
    <name evidence="6" type="ORF">Dpep_1456</name>
</gene>
<dbReference type="AlphaFoldDB" id="D2Z7N5"/>
<protein>
    <recommendedName>
        <fullName evidence="5">4Fe-4S ferredoxin-type domain-containing protein</fullName>
    </recommendedName>
</protein>
<dbReference type="eggNOG" id="COG2006">
    <property type="taxonomic scope" value="Bacteria"/>
</dbReference>
<keyword evidence="4" id="KW-0411">Iron-sulfur</keyword>
<reference evidence="6 7" key="1">
    <citation type="journal article" date="2010" name="Stand. Genomic Sci.">
        <title>Permanent draft genome sequence of Dethiosulfovibrio peptidovorans type strain (SEBR 4207).</title>
        <authorList>
            <person name="Labutti K."/>
            <person name="Mayilraj S."/>
            <person name="Clum A."/>
            <person name="Lucas S."/>
            <person name="Glavina Del Rio T."/>
            <person name="Nolan M."/>
            <person name="Tice H."/>
            <person name="Cheng J.F."/>
            <person name="Pitluck S."/>
            <person name="Liolios K."/>
            <person name="Ivanova N."/>
            <person name="Mavromatis K."/>
            <person name="Mikhailova N."/>
            <person name="Pati A."/>
            <person name="Goodwin L."/>
            <person name="Chen A."/>
            <person name="Palaniappan K."/>
            <person name="Land M."/>
            <person name="Hauser L."/>
            <person name="Chang Y.J."/>
            <person name="Jeffries C.D."/>
            <person name="Rohde M."/>
            <person name="Spring S."/>
            <person name="Goker M."/>
            <person name="Woyke T."/>
            <person name="Bristow J."/>
            <person name="Eisen J.A."/>
            <person name="Markowitz V."/>
            <person name="Hugenholtz P."/>
            <person name="Kyrpides N.C."/>
            <person name="Klenk H.P."/>
            <person name="Lapidus A."/>
        </authorList>
    </citation>
    <scope>NUCLEOTIDE SEQUENCE [LARGE SCALE GENOMIC DNA]</scope>
    <source>
        <strain evidence="6 7">DSM 11002</strain>
    </source>
</reference>
<keyword evidence="7" id="KW-1185">Reference proteome</keyword>
<dbReference type="PROSITE" id="PS51379">
    <property type="entry name" value="4FE4S_FER_2"/>
    <property type="match status" value="2"/>
</dbReference>
<sequence length="372" mass="41252">MTIVSFRKCSSYEGVKDVIARTIDDLGGMERFVSSGDSVLIKPNMLGAYSPDRAVTTHPAMVRAVTEMTLDCGGKPTIADSPGIEKFSKVAEKTGIAQVGRILGVPVVPLDESRPVPGKRDDRFRGLEISALALESDKIINLPKLKTHCQMTLTMGVKNLFGTVVAQRKAAWHYRVGLDREDFARLLLEIWMTLRPCLTVMDGVVGMEGRGPSNGSPRRFGTVVATDDALAMDLTTADLMSLNRSAFPLRKAAETAGMVPKNIRIKGDTIPETTFERVELPPPDSLRLLPSWMDRFGRELLAARPEQNRKRCILCGRCVEICPADAITMRDRRLVFDYEKCIRCYCCHEMCPANAIRLKQNILLRGLEVLGR</sequence>
<dbReference type="Proteomes" id="UP000006427">
    <property type="component" value="Unassembled WGS sequence"/>
</dbReference>
<organism evidence="6 7">
    <name type="scientific">Dethiosulfovibrio peptidovorans DSM 11002</name>
    <dbReference type="NCBI Taxonomy" id="469381"/>
    <lineage>
        <taxon>Bacteria</taxon>
        <taxon>Thermotogati</taxon>
        <taxon>Synergistota</taxon>
        <taxon>Synergistia</taxon>
        <taxon>Synergistales</taxon>
        <taxon>Dethiosulfovibrionaceae</taxon>
        <taxon>Dethiosulfovibrio</taxon>
    </lineage>
</organism>
<dbReference type="InterPro" id="IPR017896">
    <property type="entry name" value="4Fe4S_Fe-S-bd"/>
</dbReference>
<evidence type="ECO:0000256" key="1">
    <source>
        <dbReference type="ARBA" id="ARBA00022485"/>
    </source>
</evidence>
<comment type="caution">
    <text evidence="6">The sequence shown here is derived from an EMBL/GenBank/DDBJ whole genome shotgun (WGS) entry which is preliminary data.</text>
</comment>
<evidence type="ECO:0000313" key="7">
    <source>
        <dbReference type="Proteomes" id="UP000006427"/>
    </source>
</evidence>
<dbReference type="InterPro" id="IPR050157">
    <property type="entry name" value="PSI_iron-sulfur_center"/>
</dbReference>
<name>D2Z7N5_9BACT</name>
<accession>D2Z7N5</accession>
<feature type="domain" description="4Fe-4S ferredoxin-type" evidence="5">
    <location>
        <begin position="333"/>
        <end position="361"/>
    </location>
</feature>
<dbReference type="OrthoDB" id="9807879at2"/>
<dbReference type="InterPro" id="IPR017900">
    <property type="entry name" value="4Fe4S_Fe_S_CS"/>
</dbReference>
<proteinExistence type="predicted"/>
<keyword evidence="3" id="KW-0408">Iron</keyword>
<dbReference type="eggNOG" id="COG2768">
    <property type="taxonomic scope" value="Bacteria"/>
</dbReference>
<dbReference type="PROSITE" id="PS00198">
    <property type="entry name" value="4FE4S_FER_1"/>
    <property type="match status" value="1"/>
</dbReference>
<evidence type="ECO:0000256" key="3">
    <source>
        <dbReference type="ARBA" id="ARBA00023004"/>
    </source>
</evidence>
<evidence type="ECO:0000313" key="6">
    <source>
        <dbReference type="EMBL" id="EFC91482.1"/>
    </source>
</evidence>
<feature type="domain" description="4Fe-4S ferredoxin-type" evidence="5">
    <location>
        <begin position="303"/>
        <end position="332"/>
    </location>
</feature>
<dbReference type="PANTHER" id="PTHR24960:SF76">
    <property type="entry name" value="4FE-4S FERREDOXIN-TYPE DOMAIN-CONTAINING PROTEIN"/>
    <property type="match status" value="1"/>
</dbReference>
<dbReference type="PANTHER" id="PTHR24960">
    <property type="entry name" value="PHOTOSYSTEM I IRON-SULFUR CENTER-RELATED"/>
    <property type="match status" value="1"/>
</dbReference>
<keyword evidence="2" id="KW-0479">Metal-binding</keyword>
<dbReference type="RefSeq" id="WP_005660911.1">
    <property type="nucleotide sequence ID" value="NZ_ABTR02000001.1"/>
</dbReference>